<gene>
    <name evidence="9" type="ORF">FMM05_09680</name>
</gene>
<feature type="domain" description="SusD-like N-terminal" evidence="8">
    <location>
        <begin position="85"/>
        <end position="222"/>
    </location>
</feature>
<dbReference type="GO" id="GO:0009279">
    <property type="term" value="C:cell outer membrane"/>
    <property type="evidence" value="ECO:0007669"/>
    <property type="project" value="UniProtKB-SubCell"/>
</dbReference>
<dbReference type="AlphaFoldDB" id="A0A552V2S4"/>
<dbReference type="InterPro" id="IPR033985">
    <property type="entry name" value="SusD-like_N"/>
</dbReference>
<feature type="signal peptide" evidence="6">
    <location>
        <begin position="1"/>
        <end position="21"/>
    </location>
</feature>
<evidence type="ECO:0000259" key="8">
    <source>
        <dbReference type="Pfam" id="PF14322"/>
    </source>
</evidence>
<evidence type="ECO:0000313" key="9">
    <source>
        <dbReference type="EMBL" id="TRW24762.1"/>
    </source>
</evidence>
<keyword evidence="10" id="KW-1185">Reference proteome</keyword>
<dbReference type="SUPFAM" id="SSF48452">
    <property type="entry name" value="TPR-like"/>
    <property type="match status" value="1"/>
</dbReference>
<proteinExistence type="inferred from homology"/>
<dbReference type="OrthoDB" id="5694214at2"/>
<accession>A0A552V2S4</accession>
<feature type="domain" description="RagB/SusD" evidence="7">
    <location>
        <begin position="264"/>
        <end position="509"/>
    </location>
</feature>
<dbReference type="Pfam" id="PF07980">
    <property type="entry name" value="SusD_RagB"/>
    <property type="match status" value="1"/>
</dbReference>
<evidence type="ECO:0000313" key="10">
    <source>
        <dbReference type="Proteomes" id="UP000320643"/>
    </source>
</evidence>
<keyword evidence="3 6" id="KW-0732">Signal</keyword>
<comment type="caution">
    <text evidence="9">The sequence shown here is derived from an EMBL/GenBank/DDBJ whole genome shotgun (WGS) entry which is preliminary data.</text>
</comment>
<feature type="chain" id="PRO_5022174804" evidence="6">
    <location>
        <begin position="22"/>
        <end position="509"/>
    </location>
</feature>
<organism evidence="9 10">
    <name type="scientific">Flavobacterium zepuense</name>
    <dbReference type="NCBI Taxonomy" id="2593302"/>
    <lineage>
        <taxon>Bacteria</taxon>
        <taxon>Pseudomonadati</taxon>
        <taxon>Bacteroidota</taxon>
        <taxon>Flavobacteriia</taxon>
        <taxon>Flavobacteriales</taxon>
        <taxon>Flavobacteriaceae</taxon>
        <taxon>Flavobacterium</taxon>
    </lineage>
</organism>
<comment type="similarity">
    <text evidence="2">Belongs to the SusD family.</text>
</comment>
<evidence type="ECO:0000256" key="6">
    <source>
        <dbReference type="SAM" id="SignalP"/>
    </source>
</evidence>
<dbReference type="Pfam" id="PF14322">
    <property type="entry name" value="SusD-like_3"/>
    <property type="match status" value="1"/>
</dbReference>
<protein>
    <submittedName>
        <fullName evidence="9">RagB/SusD family nutrient uptake outer membrane protein</fullName>
    </submittedName>
</protein>
<evidence type="ECO:0000259" key="7">
    <source>
        <dbReference type="Pfam" id="PF07980"/>
    </source>
</evidence>
<dbReference type="PROSITE" id="PS51257">
    <property type="entry name" value="PROKAR_LIPOPROTEIN"/>
    <property type="match status" value="1"/>
</dbReference>
<keyword evidence="5" id="KW-0998">Cell outer membrane</keyword>
<dbReference type="RefSeq" id="WP_143373166.1">
    <property type="nucleotide sequence ID" value="NZ_VJVZ01000005.1"/>
</dbReference>
<dbReference type="Gene3D" id="1.25.40.390">
    <property type="match status" value="1"/>
</dbReference>
<keyword evidence="4" id="KW-0472">Membrane</keyword>
<dbReference type="Proteomes" id="UP000320643">
    <property type="component" value="Unassembled WGS sequence"/>
</dbReference>
<reference evidence="9 10" key="1">
    <citation type="submission" date="2019-07" db="EMBL/GenBank/DDBJ databases">
        <title>Flavobacterium sp. nov., isolated from glacier ice.</title>
        <authorList>
            <person name="Liu Q."/>
            <person name="Xin Y.-H."/>
        </authorList>
    </citation>
    <scope>NUCLEOTIDE SEQUENCE [LARGE SCALE GENOMIC DNA]</scope>
    <source>
        <strain evidence="9 10">ZT4R6</strain>
    </source>
</reference>
<comment type="subcellular location">
    <subcellularLocation>
        <location evidence="1">Cell outer membrane</location>
    </subcellularLocation>
</comment>
<dbReference type="EMBL" id="VJVZ01000005">
    <property type="protein sequence ID" value="TRW24762.1"/>
    <property type="molecule type" value="Genomic_DNA"/>
</dbReference>
<dbReference type="CDD" id="cd08977">
    <property type="entry name" value="SusD"/>
    <property type="match status" value="1"/>
</dbReference>
<evidence type="ECO:0000256" key="4">
    <source>
        <dbReference type="ARBA" id="ARBA00023136"/>
    </source>
</evidence>
<evidence type="ECO:0000256" key="5">
    <source>
        <dbReference type="ARBA" id="ARBA00023237"/>
    </source>
</evidence>
<dbReference type="InterPro" id="IPR011990">
    <property type="entry name" value="TPR-like_helical_dom_sf"/>
</dbReference>
<evidence type="ECO:0000256" key="3">
    <source>
        <dbReference type="ARBA" id="ARBA00022729"/>
    </source>
</evidence>
<sequence>MKKIILYSTLLCSLLAFYSCNEEELNIDNPNALTVDQYWKTPNDAELGVNSIYAMFYKDGLWSRWMYFRMDLTSDEGYSVSPWIELADWTRFNYVNYNFWEGNGVTWRDTYKAIFRCNQVLSNVPEIEFTDDARKQSILAEAKFLRALHYFYAAELWENIPIILEPSEPSDLPLQSTKEQVFAQVETDLNEAFDALPASWDANNTGRPTKGAAKAMLGKLYMQQRKWEQAKTAFDYIISGPGATYSLVANYKDNFTDVNENNAESVFEIQFGNQRLGGTDEGANAAVSNTRAQFFAPRGIGWSDGQARFWLVDFFKQEPNADGGLDERLRHTLFYPDLQADFGDLTYNRQWEWNDNEAWFRKGARDYYRNNEDYYSQVNYRLIRYADILLMYAEALNQLGMTTDAYQYVDIVRERANMQPLATAHPEIGSNPTLFLRQLKNERVLELCGESVRWLDLKRWGDLETQAGVDEIIARDPDFNNFVVGKSLRLPIPLSEVENNPNLVQNPGY</sequence>
<evidence type="ECO:0000256" key="2">
    <source>
        <dbReference type="ARBA" id="ARBA00006275"/>
    </source>
</evidence>
<evidence type="ECO:0000256" key="1">
    <source>
        <dbReference type="ARBA" id="ARBA00004442"/>
    </source>
</evidence>
<name>A0A552V2S4_9FLAO</name>
<dbReference type="InterPro" id="IPR012944">
    <property type="entry name" value="SusD_RagB_dom"/>
</dbReference>